<dbReference type="PROSITE" id="PS50011">
    <property type="entry name" value="PROTEIN_KINASE_DOM"/>
    <property type="match status" value="1"/>
</dbReference>
<dbReference type="InterPro" id="IPR050660">
    <property type="entry name" value="NEK_Ser/Thr_kinase"/>
</dbReference>
<keyword evidence="5" id="KW-0067">ATP-binding</keyword>
<keyword evidence="4" id="KW-0418">Kinase</keyword>
<dbReference type="InterPro" id="IPR011009">
    <property type="entry name" value="Kinase-like_dom_sf"/>
</dbReference>
<dbReference type="EC" id="2.7.11.1" evidence="1"/>
<keyword evidence="7" id="KW-0472">Membrane</keyword>
<feature type="domain" description="Protein kinase" evidence="8">
    <location>
        <begin position="24"/>
        <end position="320"/>
    </location>
</feature>
<sequence length="458" mass="52337">MLQGKSVIPQQDALLGCTLHDGEYLVRRVLEYGNECKTYMGIHTTLHIPFALKQSRADSPLPETVIAELDAALRERSPAQQCERTARELYFPSSGGELTDRFLREALLLTRLHHAAIPTLYDYFFEDGYWYLVTDYIPGTTLSAYLRHHAPLPPLEALHYAMQLCDVLDYLHRQEPPIIFRDLQPSNIVLTPGGTLMLVNFGMARYFKKGQYSDTQDLRVPGYVAPEQYQGEGQSDGRSDLFSLGVLLHEMIGGERLSPASLLLDAPRQIHADISVALQAFINLATRSQPMYRFQNAQTLYLALDRISTLEERRAYQRYVQKLRQIEQKDAEQMAFPMASIPATEQGWKEPQEEASDEEPVLPGLEERYLRRESLYLARVERRGQRRVSAQLPANEPAQKPETKEPEPERRLSTDSLLLRRIGHTQHNMRTLLLLCFVLTIMLTCILLVVFLSLQGQP</sequence>
<evidence type="ECO:0000256" key="6">
    <source>
        <dbReference type="SAM" id="MobiDB-lite"/>
    </source>
</evidence>
<evidence type="ECO:0000256" key="7">
    <source>
        <dbReference type="SAM" id="Phobius"/>
    </source>
</evidence>
<dbReference type="PANTHER" id="PTHR43671">
    <property type="entry name" value="SERINE/THREONINE-PROTEIN KINASE NEK"/>
    <property type="match status" value="1"/>
</dbReference>
<proteinExistence type="predicted"/>
<keyword evidence="2" id="KW-0808">Transferase</keyword>
<gene>
    <name evidence="9" type="ORF">KTC_41160</name>
</gene>
<feature type="transmembrane region" description="Helical" evidence="7">
    <location>
        <begin position="432"/>
        <end position="454"/>
    </location>
</feature>
<keyword evidence="7" id="KW-1133">Transmembrane helix</keyword>
<reference evidence="9" key="1">
    <citation type="submission" date="2018-12" db="EMBL/GenBank/DDBJ databases">
        <title>Novel natural products biosynthetic potential of the class Ktedonobacteria.</title>
        <authorList>
            <person name="Zheng Y."/>
            <person name="Saitou A."/>
            <person name="Wang C.M."/>
            <person name="Toyoda A."/>
            <person name="Minakuchi Y."/>
            <person name="Sekiguchi Y."/>
            <person name="Ueda K."/>
            <person name="Takano H."/>
            <person name="Sakai Y."/>
            <person name="Yokota A."/>
            <person name="Yabe S."/>
        </authorList>
    </citation>
    <scope>NUCLEOTIDE SEQUENCE</scope>
    <source>
        <strain evidence="9">COM3</strain>
    </source>
</reference>
<dbReference type="InterPro" id="IPR000719">
    <property type="entry name" value="Prot_kinase_dom"/>
</dbReference>
<evidence type="ECO:0000259" key="8">
    <source>
        <dbReference type="PROSITE" id="PS50011"/>
    </source>
</evidence>
<evidence type="ECO:0000256" key="4">
    <source>
        <dbReference type="ARBA" id="ARBA00022777"/>
    </source>
</evidence>
<protein>
    <recommendedName>
        <fullName evidence="1">non-specific serine/threonine protein kinase</fullName>
        <ecNumber evidence="1">2.7.11.1</ecNumber>
    </recommendedName>
</protein>
<evidence type="ECO:0000256" key="1">
    <source>
        <dbReference type="ARBA" id="ARBA00012513"/>
    </source>
</evidence>
<keyword evidence="7" id="KW-0812">Transmembrane</keyword>
<dbReference type="GO" id="GO:0005524">
    <property type="term" value="F:ATP binding"/>
    <property type="evidence" value="ECO:0007669"/>
    <property type="project" value="UniProtKB-KW"/>
</dbReference>
<dbReference type="SUPFAM" id="SSF56112">
    <property type="entry name" value="Protein kinase-like (PK-like)"/>
    <property type="match status" value="1"/>
</dbReference>
<dbReference type="Pfam" id="PF00069">
    <property type="entry name" value="Pkinase"/>
    <property type="match status" value="1"/>
</dbReference>
<evidence type="ECO:0000256" key="5">
    <source>
        <dbReference type="ARBA" id="ARBA00022840"/>
    </source>
</evidence>
<feature type="region of interest" description="Disordered" evidence="6">
    <location>
        <begin position="387"/>
        <end position="412"/>
    </location>
</feature>
<dbReference type="GO" id="GO:0004674">
    <property type="term" value="F:protein serine/threonine kinase activity"/>
    <property type="evidence" value="ECO:0007669"/>
    <property type="project" value="UniProtKB-EC"/>
</dbReference>
<name>A0A455STH4_9CHLR</name>
<evidence type="ECO:0000313" key="9">
    <source>
        <dbReference type="EMBL" id="BBH89365.1"/>
    </source>
</evidence>
<dbReference type="CDD" id="cd14014">
    <property type="entry name" value="STKc_PknB_like"/>
    <property type="match status" value="1"/>
</dbReference>
<dbReference type="PANTHER" id="PTHR43671:SF13">
    <property type="entry name" value="SERINE_THREONINE-PROTEIN KINASE NEK2"/>
    <property type="match status" value="1"/>
</dbReference>
<accession>A0A455STH4</accession>
<dbReference type="AlphaFoldDB" id="A0A455STH4"/>
<feature type="compositionally biased region" description="Basic and acidic residues" evidence="6">
    <location>
        <begin position="399"/>
        <end position="412"/>
    </location>
</feature>
<organism evidence="9">
    <name type="scientific">Thermosporothrix sp. COM3</name>
    <dbReference type="NCBI Taxonomy" id="2490863"/>
    <lineage>
        <taxon>Bacteria</taxon>
        <taxon>Bacillati</taxon>
        <taxon>Chloroflexota</taxon>
        <taxon>Ktedonobacteria</taxon>
        <taxon>Ktedonobacterales</taxon>
        <taxon>Thermosporotrichaceae</taxon>
        <taxon>Thermosporothrix</taxon>
    </lineage>
</organism>
<keyword evidence="3" id="KW-0547">Nucleotide-binding</keyword>
<dbReference type="EMBL" id="AP019376">
    <property type="protein sequence ID" value="BBH89365.1"/>
    <property type="molecule type" value="Genomic_DNA"/>
</dbReference>
<dbReference type="Gene3D" id="1.10.510.10">
    <property type="entry name" value="Transferase(Phosphotransferase) domain 1"/>
    <property type="match status" value="1"/>
</dbReference>
<evidence type="ECO:0000256" key="3">
    <source>
        <dbReference type="ARBA" id="ARBA00022741"/>
    </source>
</evidence>
<evidence type="ECO:0000256" key="2">
    <source>
        <dbReference type="ARBA" id="ARBA00022679"/>
    </source>
</evidence>